<dbReference type="PATRIC" id="fig|381306.5.peg.2833"/>
<protein>
    <submittedName>
        <fullName evidence="9">Matrixin</fullName>
    </submittedName>
</protein>
<dbReference type="Gene3D" id="1.10.287.1490">
    <property type="match status" value="1"/>
</dbReference>
<proteinExistence type="predicted"/>
<dbReference type="RefSeq" id="WP_054964629.1">
    <property type="nucleotide sequence ID" value="NZ_FMUN01000010.1"/>
</dbReference>
<evidence type="ECO:0000256" key="5">
    <source>
        <dbReference type="SAM" id="Coils"/>
    </source>
</evidence>
<dbReference type="Gene3D" id="3.40.390.10">
    <property type="entry name" value="Collagenase (Catalytic Domain)"/>
    <property type="match status" value="1"/>
</dbReference>
<dbReference type="Proteomes" id="UP000183104">
    <property type="component" value="Unassembled WGS sequence"/>
</dbReference>
<evidence type="ECO:0000256" key="1">
    <source>
        <dbReference type="ARBA" id="ARBA00022670"/>
    </source>
</evidence>
<feature type="coiled-coil region" evidence="5">
    <location>
        <begin position="78"/>
        <end position="207"/>
    </location>
</feature>
<dbReference type="STRING" id="381306.AN478_00275"/>
<evidence type="ECO:0000256" key="3">
    <source>
        <dbReference type="ARBA" id="ARBA00022801"/>
    </source>
</evidence>
<feature type="region of interest" description="Disordered" evidence="6">
    <location>
        <begin position="289"/>
        <end position="312"/>
    </location>
</feature>
<evidence type="ECO:0000256" key="2">
    <source>
        <dbReference type="ARBA" id="ARBA00022723"/>
    </source>
</evidence>
<dbReference type="SUPFAM" id="SSF55486">
    <property type="entry name" value="Metalloproteases ('zincins'), catalytic domain"/>
    <property type="match status" value="1"/>
</dbReference>
<keyword evidence="5" id="KW-0175">Coiled coil</keyword>
<dbReference type="InterPro" id="IPR001818">
    <property type="entry name" value="Pept_M10_metallopeptidase"/>
</dbReference>
<keyword evidence="2" id="KW-0479">Metal-binding</keyword>
<feature type="chain" id="PRO_5010433230" evidence="7">
    <location>
        <begin position="19"/>
        <end position="312"/>
    </location>
</feature>
<feature type="signal peptide" evidence="7">
    <location>
        <begin position="1"/>
        <end position="18"/>
    </location>
</feature>
<organism evidence="9 10">
    <name type="scientific">Thiohalorhabdus denitrificans</name>
    <dbReference type="NCBI Taxonomy" id="381306"/>
    <lineage>
        <taxon>Bacteria</taxon>
        <taxon>Pseudomonadati</taxon>
        <taxon>Pseudomonadota</taxon>
        <taxon>Gammaproteobacteria</taxon>
        <taxon>Thiohalorhabdales</taxon>
        <taxon>Thiohalorhabdaceae</taxon>
        <taxon>Thiohalorhabdus</taxon>
    </lineage>
</organism>
<dbReference type="GO" id="GO:0004222">
    <property type="term" value="F:metalloendopeptidase activity"/>
    <property type="evidence" value="ECO:0007669"/>
    <property type="project" value="InterPro"/>
</dbReference>
<dbReference type="GO" id="GO:0008270">
    <property type="term" value="F:zinc ion binding"/>
    <property type="evidence" value="ECO:0007669"/>
    <property type="project" value="InterPro"/>
</dbReference>
<sequence>MRRLVVLALLGGVLPAHACNVPIAYAVGEVDKRFDRSRAEFRAAVRDAARLWEEAAGRKLFEHRPGADFRINLAYGPLQEATERIQGLEKSADSLRVRIEERQDRLEAVKARFEGRARDFEAEVQELRRDRRAFEARLRKVREAGGAAPGEGKALEERRRELQERVAELQARQEDLKELQARLDRLAAETNALIERHNQQVREANERARPGREYRQGYYQRTGWGDEEITIRQYEGPRRLRFALAHELGHALGIGHVDEAGAVMHRVNEGGKSTPPSLTAADRAALREACGTGGSTGDGAREAESGFPVRRP</sequence>
<evidence type="ECO:0000313" key="9">
    <source>
        <dbReference type="EMBL" id="SCY65105.1"/>
    </source>
</evidence>
<keyword evidence="7" id="KW-0732">Signal</keyword>
<evidence type="ECO:0000256" key="7">
    <source>
        <dbReference type="SAM" id="SignalP"/>
    </source>
</evidence>
<evidence type="ECO:0000259" key="8">
    <source>
        <dbReference type="Pfam" id="PF00413"/>
    </source>
</evidence>
<dbReference type="OrthoDB" id="322519at2"/>
<accession>A0A0P9C9P1</accession>
<evidence type="ECO:0000256" key="6">
    <source>
        <dbReference type="SAM" id="MobiDB-lite"/>
    </source>
</evidence>
<dbReference type="GO" id="GO:0031012">
    <property type="term" value="C:extracellular matrix"/>
    <property type="evidence" value="ECO:0007669"/>
    <property type="project" value="InterPro"/>
</dbReference>
<name>A0A0P9C9P1_9GAMM</name>
<dbReference type="InterPro" id="IPR024079">
    <property type="entry name" value="MetalloPept_cat_dom_sf"/>
</dbReference>
<gene>
    <name evidence="9" type="ORF">SAMN05661077_0025</name>
</gene>
<keyword evidence="4" id="KW-0862">Zinc</keyword>
<dbReference type="Pfam" id="PF00413">
    <property type="entry name" value="Peptidase_M10"/>
    <property type="match status" value="1"/>
</dbReference>
<keyword evidence="1" id="KW-0645">Protease</keyword>
<keyword evidence="10" id="KW-1185">Reference proteome</keyword>
<feature type="domain" description="Peptidase M10 metallopeptidase" evidence="8">
    <location>
        <begin position="238"/>
        <end position="287"/>
    </location>
</feature>
<evidence type="ECO:0000256" key="4">
    <source>
        <dbReference type="ARBA" id="ARBA00022833"/>
    </source>
</evidence>
<reference evidence="10" key="1">
    <citation type="submission" date="2016-10" db="EMBL/GenBank/DDBJ databases">
        <authorList>
            <person name="Varghese N."/>
        </authorList>
    </citation>
    <scope>NUCLEOTIDE SEQUENCE [LARGE SCALE GENOMIC DNA]</scope>
    <source>
        <strain evidence="10">HL 19</strain>
    </source>
</reference>
<dbReference type="GO" id="GO:0006508">
    <property type="term" value="P:proteolysis"/>
    <property type="evidence" value="ECO:0007669"/>
    <property type="project" value="UniProtKB-KW"/>
</dbReference>
<dbReference type="AlphaFoldDB" id="A0A0P9C9P1"/>
<evidence type="ECO:0000313" key="10">
    <source>
        <dbReference type="Proteomes" id="UP000183104"/>
    </source>
</evidence>
<keyword evidence="3" id="KW-0378">Hydrolase</keyword>
<dbReference type="EMBL" id="FMUN01000010">
    <property type="protein sequence ID" value="SCY65105.1"/>
    <property type="molecule type" value="Genomic_DNA"/>
</dbReference>